<dbReference type="GO" id="GO:0042008">
    <property type="term" value="F:interleukin-18 receptor activity"/>
    <property type="evidence" value="ECO:0007669"/>
    <property type="project" value="TreeGrafter"/>
</dbReference>
<feature type="domain" description="Ig-like" evidence="17">
    <location>
        <begin position="137"/>
        <end position="203"/>
    </location>
</feature>
<dbReference type="EMBL" id="KL225186">
    <property type="protein sequence ID" value="KFW68640.1"/>
    <property type="molecule type" value="Genomic_DNA"/>
</dbReference>
<evidence type="ECO:0000256" key="2">
    <source>
        <dbReference type="ARBA" id="ARBA00009752"/>
    </source>
</evidence>
<keyword evidence="6" id="KW-0378">Hydrolase</keyword>
<dbReference type="GO" id="GO:0016020">
    <property type="term" value="C:membrane"/>
    <property type="evidence" value="ECO:0007669"/>
    <property type="project" value="UniProtKB-SubCell"/>
</dbReference>
<evidence type="ECO:0000256" key="10">
    <source>
        <dbReference type="ARBA" id="ARBA00023157"/>
    </source>
</evidence>
<dbReference type="InterPro" id="IPR015621">
    <property type="entry name" value="IL-1_rcpt_fam"/>
</dbReference>
<comment type="subcellular location">
    <subcellularLocation>
        <location evidence="1">Membrane</location>
        <topology evidence="1">Single-pass type I membrane protein</topology>
    </subcellularLocation>
</comment>
<evidence type="ECO:0000256" key="3">
    <source>
        <dbReference type="ARBA" id="ARBA00022692"/>
    </source>
</evidence>
<evidence type="ECO:0000313" key="19">
    <source>
        <dbReference type="Proteomes" id="UP000054081"/>
    </source>
</evidence>
<dbReference type="PRINTS" id="PR01537">
    <property type="entry name" value="INTRLKN1R1F"/>
</dbReference>
<feature type="chain" id="PRO_5001889301" evidence="15">
    <location>
        <begin position="20"/>
        <end position="543"/>
    </location>
</feature>
<keyword evidence="13" id="KW-0393">Immunoglobulin domain</keyword>
<feature type="non-terminal residue" evidence="18">
    <location>
        <position position="543"/>
    </location>
</feature>
<dbReference type="GO" id="GO:0016787">
    <property type="term" value="F:hydrolase activity"/>
    <property type="evidence" value="ECO:0007669"/>
    <property type="project" value="UniProtKB-KW"/>
</dbReference>
<evidence type="ECO:0000256" key="14">
    <source>
        <dbReference type="SAM" id="Phobius"/>
    </source>
</evidence>
<dbReference type="GO" id="GO:0004908">
    <property type="term" value="F:interleukin-1 receptor activity"/>
    <property type="evidence" value="ECO:0007669"/>
    <property type="project" value="InterPro"/>
</dbReference>
<dbReference type="SUPFAM" id="SSF48726">
    <property type="entry name" value="Immunoglobulin"/>
    <property type="match status" value="2"/>
</dbReference>
<dbReference type="InterPro" id="IPR007110">
    <property type="entry name" value="Ig-like_dom"/>
</dbReference>
<dbReference type="Pfam" id="PF13895">
    <property type="entry name" value="Ig_2"/>
    <property type="match status" value="1"/>
</dbReference>
<dbReference type="InterPro" id="IPR013783">
    <property type="entry name" value="Ig-like_fold"/>
</dbReference>
<proteinExistence type="inferred from homology"/>
<keyword evidence="12" id="KW-0325">Glycoprotein</keyword>
<evidence type="ECO:0000256" key="8">
    <source>
        <dbReference type="ARBA" id="ARBA00023027"/>
    </source>
</evidence>
<evidence type="ECO:0000259" key="16">
    <source>
        <dbReference type="PROSITE" id="PS50104"/>
    </source>
</evidence>
<keyword evidence="5" id="KW-0677">Repeat</keyword>
<evidence type="ECO:0000256" key="15">
    <source>
        <dbReference type="SAM" id="SignalP"/>
    </source>
</evidence>
<dbReference type="FunFam" id="3.40.50.10140:FF:000002">
    <property type="entry name" value="Interleukin 1 receptor accessory protein"/>
    <property type="match status" value="1"/>
</dbReference>
<dbReference type="PROSITE" id="PS50104">
    <property type="entry name" value="TIR"/>
    <property type="match status" value="1"/>
</dbReference>
<dbReference type="InterPro" id="IPR004074">
    <property type="entry name" value="IL-1_rcpt_I/II-typ"/>
</dbReference>
<evidence type="ECO:0000256" key="4">
    <source>
        <dbReference type="ARBA" id="ARBA00022729"/>
    </source>
</evidence>
<feature type="domain" description="TIR" evidence="16">
    <location>
        <begin position="390"/>
        <end position="537"/>
    </location>
</feature>
<comment type="similarity">
    <text evidence="2">Belongs to the interleukin-1 receptor family.</text>
</comment>
<dbReference type="PROSITE" id="PS50835">
    <property type="entry name" value="IG_LIKE"/>
    <property type="match status" value="2"/>
</dbReference>
<sequence length="543" mass="63150">LKKMTLIFFFFMLIIESATEKLCPLRASIDVLEGEYFFLCYPESMHEHFQEEAYTINWYKENAGKQQLMKETHRIVSQMNFLEFWPAELSDSGNYSVTYSNGKQNFTIQKWTLNVLERNESSCFNKNHLTTEIKNSGTGHSLKCSDLSVNENDSITWYKDCKNYENETERELDFKTLTVQHAGIYTCKILISHEGKTYHSTNTIKLIVEEVGRDEEIETEIGIKLVQKSSHVMLCLGKEETLNCTGFLGYYMREDASIYWLINQTFPKKCSGIPENEPSICEEEFKNLQLGNKFYVTRLLRIRKVTDEDMHHNFTCMLQADERTQIKIMKLKKGNTRDLPVRIFTTGMVLAVLFPCIAVAAVFVCVMFRVDLVLFYRNVCRRDDTAGDGKEYDAFVSYLKDCVSPTEEEREFALKILPMVLEENFGYKLCIFERDVSPGGAVVDDIHSFIDKSRRLIIILSQNYVSDRAIYELESGLHKALVERKTKIILIEYMPISDYNFLPESLSLLPSKTVVKWKKDKSLPLNSRFWKNLRYLMPAKPTK</sequence>
<dbReference type="PRINTS" id="PR01536">
    <property type="entry name" value="INTRLKN1R12F"/>
</dbReference>
<evidence type="ECO:0000256" key="13">
    <source>
        <dbReference type="ARBA" id="ARBA00023319"/>
    </source>
</evidence>
<keyword evidence="9 14" id="KW-0472">Membrane</keyword>
<dbReference type="SMART" id="SM00409">
    <property type="entry name" value="IG"/>
    <property type="match status" value="3"/>
</dbReference>
<dbReference type="InterPro" id="IPR003599">
    <property type="entry name" value="Ig_sub"/>
</dbReference>
<dbReference type="InterPro" id="IPR035897">
    <property type="entry name" value="Toll_tir_struct_dom_sf"/>
</dbReference>
<dbReference type="AlphaFoldDB" id="A0A093P372"/>
<dbReference type="Gene3D" id="3.40.50.10140">
    <property type="entry name" value="Toll/interleukin-1 receptor homology (TIR) domain"/>
    <property type="match status" value="1"/>
</dbReference>
<evidence type="ECO:0000256" key="6">
    <source>
        <dbReference type="ARBA" id="ARBA00022801"/>
    </source>
</evidence>
<organism evidence="18 19">
    <name type="scientific">Pygoscelis adeliae</name>
    <name type="common">Adelie penguin</name>
    <dbReference type="NCBI Taxonomy" id="9238"/>
    <lineage>
        <taxon>Eukaryota</taxon>
        <taxon>Metazoa</taxon>
        <taxon>Chordata</taxon>
        <taxon>Craniata</taxon>
        <taxon>Vertebrata</taxon>
        <taxon>Euteleostomi</taxon>
        <taxon>Archelosauria</taxon>
        <taxon>Archosauria</taxon>
        <taxon>Dinosauria</taxon>
        <taxon>Saurischia</taxon>
        <taxon>Theropoda</taxon>
        <taxon>Coelurosauria</taxon>
        <taxon>Aves</taxon>
        <taxon>Neognathae</taxon>
        <taxon>Neoaves</taxon>
        <taxon>Aequornithes</taxon>
        <taxon>Sphenisciformes</taxon>
        <taxon>Spheniscidae</taxon>
        <taxon>Pygoscelis</taxon>
    </lineage>
</organism>
<gene>
    <name evidence="18" type="ORF">AS28_03075</name>
</gene>
<evidence type="ECO:0000256" key="5">
    <source>
        <dbReference type="ARBA" id="ARBA00022737"/>
    </source>
</evidence>
<dbReference type="InterPro" id="IPR000157">
    <property type="entry name" value="TIR_dom"/>
</dbReference>
<keyword evidence="4 15" id="KW-0732">Signal</keyword>
<feature type="non-terminal residue" evidence="18">
    <location>
        <position position="1"/>
    </location>
</feature>
<dbReference type="GO" id="GO:0032729">
    <property type="term" value="P:positive regulation of type II interferon production"/>
    <property type="evidence" value="ECO:0007669"/>
    <property type="project" value="TreeGrafter"/>
</dbReference>
<dbReference type="InterPro" id="IPR036179">
    <property type="entry name" value="Ig-like_dom_sf"/>
</dbReference>
<keyword evidence="8" id="KW-0520">NAD</keyword>
<evidence type="ECO:0000256" key="9">
    <source>
        <dbReference type="ARBA" id="ARBA00023136"/>
    </source>
</evidence>
<dbReference type="PANTHER" id="PTHR11890">
    <property type="entry name" value="INTERLEUKIN-1 RECEPTOR FAMILY MEMBER"/>
    <property type="match status" value="1"/>
</dbReference>
<evidence type="ECO:0000259" key="17">
    <source>
        <dbReference type="PROSITE" id="PS50835"/>
    </source>
</evidence>
<evidence type="ECO:0000256" key="11">
    <source>
        <dbReference type="ARBA" id="ARBA00023170"/>
    </source>
</evidence>
<protein>
    <submittedName>
        <fullName evidence="18">Interleukin-18 receptor 1</fullName>
    </submittedName>
</protein>
<dbReference type="Gene3D" id="2.60.40.10">
    <property type="entry name" value="Immunoglobulins"/>
    <property type="match status" value="3"/>
</dbReference>
<keyword evidence="7 14" id="KW-1133">Transmembrane helix</keyword>
<evidence type="ECO:0000256" key="12">
    <source>
        <dbReference type="ARBA" id="ARBA00023180"/>
    </source>
</evidence>
<evidence type="ECO:0000256" key="1">
    <source>
        <dbReference type="ARBA" id="ARBA00004479"/>
    </source>
</evidence>
<evidence type="ECO:0000256" key="7">
    <source>
        <dbReference type="ARBA" id="ARBA00022989"/>
    </source>
</evidence>
<keyword evidence="10" id="KW-1015">Disulfide bond</keyword>
<name>A0A093P372_PYGAD</name>
<keyword evidence="11 18" id="KW-0675">Receptor</keyword>
<evidence type="ECO:0000313" key="18">
    <source>
        <dbReference type="EMBL" id="KFW68640.1"/>
    </source>
</evidence>
<dbReference type="SMART" id="SM00255">
    <property type="entry name" value="TIR"/>
    <property type="match status" value="1"/>
</dbReference>
<feature type="domain" description="Ig-like" evidence="17">
    <location>
        <begin position="24"/>
        <end position="114"/>
    </location>
</feature>
<accession>A0A093P372</accession>
<dbReference type="Proteomes" id="UP000054081">
    <property type="component" value="Unassembled WGS sequence"/>
</dbReference>
<dbReference type="PANTHER" id="PTHR11890:SF6">
    <property type="entry name" value="INTERLEUKIN-18 RECEPTOR 1"/>
    <property type="match status" value="1"/>
</dbReference>
<feature type="transmembrane region" description="Helical" evidence="14">
    <location>
        <begin position="343"/>
        <end position="368"/>
    </location>
</feature>
<dbReference type="STRING" id="9238.A0A093P372"/>
<keyword evidence="3 14" id="KW-0812">Transmembrane</keyword>
<feature type="signal peptide" evidence="15">
    <location>
        <begin position="1"/>
        <end position="19"/>
    </location>
</feature>
<dbReference type="GO" id="GO:0042007">
    <property type="term" value="F:interleukin-18 binding"/>
    <property type="evidence" value="ECO:0007669"/>
    <property type="project" value="TreeGrafter"/>
</dbReference>
<keyword evidence="19" id="KW-1185">Reference proteome</keyword>
<reference evidence="18 19" key="1">
    <citation type="submission" date="2014-04" db="EMBL/GenBank/DDBJ databases">
        <title>Genome evolution of avian class.</title>
        <authorList>
            <person name="Zhang G."/>
            <person name="Li C."/>
        </authorList>
    </citation>
    <scope>NUCLEOTIDE SEQUENCE [LARGE SCALE GENOMIC DNA]</scope>
    <source>
        <strain evidence="18">BGI_AS28</strain>
    </source>
</reference>
<dbReference type="Pfam" id="PF01582">
    <property type="entry name" value="TIR"/>
    <property type="match status" value="1"/>
</dbReference>
<dbReference type="SUPFAM" id="SSF52200">
    <property type="entry name" value="Toll/Interleukin receptor TIR domain"/>
    <property type="match status" value="1"/>
</dbReference>